<dbReference type="SMART" id="SM01083">
    <property type="entry name" value="Cir_N"/>
    <property type="match status" value="1"/>
</dbReference>
<dbReference type="PANTHER" id="PTHR13151:SF2">
    <property type="entry name" value="COREPRESSOR INTERACTING WITH RBPJ 1"/>
    <property type="match status" value="1"/>
</dbReference>
<sequence>MGEKAMSFLNNKSFHPGNIQNRFKLYEAEEKKKVEDRRKEELRREFEQEAQRRQTKSYLTGGDAAANGGLGFMYQRPAGYIDAAEKQQRASTQEKTPAERDVERFGTLLADAPRQGAYTSGLEVTHKPFAVELRKVRCNRCDAWGHQAGDRECPLRNELNPADDARKAQLDPVASLVGSQSSGEPLRWELKGLADTAVRGAGSKGDANQQFVLANDELTSAAQTSTVAMADIDPEVLAALNSKQQKKLLKMYQRELRALNTEGEEEGSKRKRKTEKKAKKRQRKEEKREKAAKSKHKKNAHTDTDEDSDTESR</sequence>
<feature type="compositionally biased region" description="Acidic residues" evidence="1">
    <location>
        <begin position="304"/>
        <end position="313"/>
    </location>
</feature>
<gene>
    <name evidence="3" type="ORF">CLEP1334_LOCUS10193</name>
</gene>
<dbReference type="GO" id="GO:0003714">
    <property type="term" value="F:transcription corepressor activity"/>
    <property type="evidence" value="ECO:0007669"/>
    <property type="project" value="InterPro"/>
</dbReference>
<feature type="compositionally biased region" description="Basic and acidic residues" evidence="1">
    <location>
        <begin position="24"/>
        <end position="52"/>
    </location>
</feature>
<dbReference type="InterPro" id="IPR019339">
    <property type="entry name" value="CIR_N_dom"/>
</dbReference>
<accession>A0A7S0NU80</accession>
<protein>
    <recommendedName>
        <fullName evidence="2">CBF1-interacting co-repressor CIR N-terminal domain-containing protein</fullName>
    </recommendedName>
</protein>
<feature type="compositionally biased region" description="Basic residues" evidence="1">
    <location>
        <begin position="269"/>
        <end position="282"/>
    </location>
</feature>
<dbReference type="InterPro" id="IPR040014">
    <property type="entry name" value="CIR1"/>
</dbReference>
<feature type="region of interest" description="Disordered" evidence="1">
    <location>
        <begin position="258"/>
        <end position="313"/>
    </location>
</feature>
<dbReference type="GO" id="GO:0005634">
    <property type="term" value="C:nucleus"/>
    <property type="evidence" value="ECO:0007669"/>
    <property type="project" value="TreeGrafter"/>
</dbReference>
<feature type="compositionally biased region" description="Basic and acidic residues" evidence="1">
    <location>
        <begin position="283"/>
        <end position="292"/>
    </location>
</feature>
<dbReference type="EMBL" id="HBER01020196">
    <property type="protein sequence ID" value="CAD8534913.1"/>
    <property type="molecule type" value="Transcribed_RNA"/>
</dbReference>
<feature type="region of interest" description="Disordered" evidence="1">
    <location>
        <begin position="1"/>
        <end position="62"/>
    </location>
</feature>
<proteinExistence type="predicted"/>
<dbReference type="Pfam" id="PF10197">
    <property type="entry name" value="Cir_N"/>
    <property type="match status" value="1"/>
</dbReference>
<feature type="domain" description="CBF1-interacting co-repressor CIR N-terminal" evidence="2">
    <location>
        <begin position="13"/>
        <end position="49"/>
    </location>
</feature>
<organism evidence="3">
    <name type="scientific">Calcidiscus leptoporus</name>
    <dbReference type="NCBI Taxonomy" id="127549"/>
    <lineage>
        <taxon>Eukaryota</taxon>
        <taxon>Haptista</taxon>
        <taxon>Haptophyta</taxon>
        <taxon>Prymnesiophyceae</taxon>
        <taxon>Coccolithales</taxon>
        <taxon>Calcidiscaceae</taxon>
        <taxon>Calcidiscus</taxon>
    </lineage>
</organism>
<reference evidence="3" key="1">
    <citation type="submission" date="2021-01" db="EMBL/GenBank/DDBJ databases">
        <authorList>
            <person name="Corre E."/>
            <person name="Pelletier E."/>
            <person name="Niang G."/>
            <person name="Scheremetjew M."/>
            <person name="Finn R."/>
            <person name="Kale V."/>
            <person name="Holt S."/>
            <person name="Cochrane G."/>
            <person name="Meng A."/>
            <person name="Brown T."/>
            <person name="Cohen L."/>
        </authorList>
    </citation>
    <scope>NUCLEOTIDE SEQUENCE</scope>
    <source>
        <strain evidence="3">RCC1130</strain>
    </source>
</reference>
<evidence type="ECO:0000256" key="1">
    <source>
        <dbReference type="SAM" id="MobiDB-lite"/>
    </source>
</evidence>
<name>A0A7S0NU80_9EUKA</name>
<feature type="compositionally biased region" description="Polar residues" evidence="1">
    <location>
        <begin position="8"/>
        <end position="21"/>
    </location>
</feature>
<evidence type="ECO:0000313" key="3">
    <source>
        <dbReference type="EMBL" id="CAD8534913.1"/>
    </source>
</evidence>
<dbReference type="AlphaFoldDB" id="A0A7S0NU80"/>
<evidence type="ECO:0000259" key="2">
    <source>
        <dbReference type="SMART" id="SM01083"/>
    </source>
</evidence>
<dbReference type="PANTHER" id="PTHR13151">
    <property type="entry name" value="CBF1 INTERACTING COREPRESSOR CIR"/>
    <property type="match status" value="1"/>
</dbReference>